<comment type="caution">
    <text evidence="1">The sequence shown here is derived from an EMBL/GenBank/DDBJ whole genome shotgun (WGS) entry which is preliminary data.</text>
</comment>
<accession>A0ACC0HZL9</accession>
<evidence type="ECO:0000313" key="1">
    <source>
        <dbReference type="EMBL" id="KAI8019067.1"/>
    </source>
</evidence>
<dbReference type="Proteomes" id="UP001060215">
    <property type="component" value="Chromosome 2"/>
</dbReference>
<sequence>MDCYTDSCKLILCCEDDVDILEHVKNCCKVIAVDDPVTHEVNHGGSYSDSKEDFDLPMSFIAKIATKSKQNLRKGIRALEACKAHKLDIEQ</sequence>
<keyword evidence="2" id="KW-1185">Reference proteome</keyword>
<reference evidence="1 2" key="1">
    <citation type="journal article" date="2022" name="Plant J.">
        <title>Chromosome-level genome of Camellia lanceoleosa provides a valuable resource for understanding genome evolution and self-incompatibility.</title>
        <authorList>
            <person name="Gong W."/>
            <person name="Xiao S."/>
            <person name="Wang L."/>
            <person name="Liao Z."/>
            <person name="Chang Y."/>
            <person name="Mo W."/>
            <person name="Hu G."/>
            <person name="Li W."/>
            <person name="Zhao G."/>
            <person name="Zhu H."/>
            <person name="Hu X."/>
            <person name="Ji K."/>
            <person name="Xiang X."/>
            <person name="Song Q."/>
            <person name="Yuan D."/>
            <person name="Jin S."/>
            <person name="Zhang L."/>
        </authorList>
    </citation>
    <scope>NUCLEOTIDE SEQUENCE [LARGE SCALE GENOMIC DNA]</scope>
    <source>
        <strain evidence="1">SQ_2022a</strain>
    </source>
</reference>
<gene>
    <name evidence="1" type="ORF">LOK49_LG04G02645</name>
</gene>
<name>A0ACC0HZL9_9ERIC</name>
<protein>
    <submittedName>
        <fullName evidence="1">Replication factor C subunit 3</fullName>
    </submittedName>
</protein>
<dbReference type="EMBL" id="CM045759">
    <property type="protein sequence ID" value="KAI8019067.1"/>
    <property type="molecule type" value="Genomic_DNA"/>
</dbReference>
<proteinExistence type="predicted"/>
<evidence type="ECO:0000313" key="2">
    <source>
        <dbReference type="Proteomes" id="UP001060215"/>
    </source>
</evidence>
<organism evidence="1 2">
    <name type="scientific">Camellia lanceoleosa</name>
    <dbReference type="NCBI Taxonomy" id="1840588"/>
    <lineage>
        <taxon>Eukaryota</taxon>
        <taxon>Viridiplantae</taxon>
        <taxon>Streptophyta</taxon>
        <taxon>Embryophyta</taxon>
        <taxon>Tracheophyta</taxon>
        <taxon>Spermatophyta</taxon>
        <taxon>Magnoliopsida</taxon>
        <taxon>eudicotyledons</taxon>
        <taxon>Gunneridae</taxon>
        <taxon>Pentapetalae</taxon>
        <taxon>asterids</taxon>
        <taxon>Ericales</taxon>
        <taxon>Theaceae</taxon>
        <taxon>Camellia</taxon>
    </lineage>
</organism>